<evidence type="ECO:0000313" key="3">
    <source>
        <dbReference type="Proteomes" id="UP000247409"/>
    </source>
</evidence>
<dbReference type="OrthoDB" id="6040at2759"/>
<evidence type="ECO:0000313" key="2">
    <source>
        <dbReference type="EMBL" id="PXF45284.1"/>
    </source>
</evidence>
<reference evidence="2 3" key="1">
    <citation type="journal article" date="2018" name="Mol. Biol. Evol.">
        <title>Analysis of the draft genome of the red seaweed Gracilariopsis chorda provides insights into genome size evolution in Rhodophyta.</title>
        <authorList>
            <person name="Lee J."/>
            <person name="Yang E.C."/>
            <person name="Graf L."/>
            <person name="Yang J.H."/>
            <person name="Qiu H."/>
            <person name="Zel Zion U."/>
            <person name="Chan C.X."/>
            <person name="Stephens T.G."/>
            <person name="Weber A.P.M."/>
            <person name="Boo G.H."/>
            <person name="Boo S.M."/>
            <person name="Kim K.M."/>
            <person name="Shin Y."/>
            <person name="Jung M."/>
            <person name="Lee S.J."/>
            <person name="Yim H.S."/>
            <person name="Lee J.H."/>
            <person name="Bhattacharya D."/>
            <person name="Yoon H.S."/>
        </authorList>
    </citation>
    <scope>NUCLEOTIDE SEQUENCE [LARGE SCALE GENOMIC DNA]</scope>
    <source>
        <strain evidence="2 3">SKKU-2015</strain>
        <tissue evidence="2">Whole body</tissue>
    </source>
</reference>
<feature type="region of interest" description="Disordered" evidence="1">
    <location>
        <begin position="566"/>
        <end position="589"/>
    </location>
</feature>
<proteinExistence type="predicted"/>
<name>A0A2V3IT47_9FLOR</name>
<comment type="caution">
    <text evidence="2">The sequence shown here is derived from an EMBL/GenBank/DDBJ whole genome shotgun (WGS) entry which is preliminary data.</text>
</comment>
<feature type="compositionally biased region" description="Polar residues" evidence="1">
    <location>
        <begin position="315"/>
        <end position="338"/>
    </location>
</feature>
<dbReference type="EMBL" id="NBIV01000064">
    <property type="protein sequence ID" value="PXF45284.1"/>
    <property type="molecule type" value="Genomic_DNA"/>
</dbReference>
<evidence type="ECO:0000256" key="1">
    <source>
        <dbReference type="SAM" id="MobiDB-lite"/>
    </source>
</evidence>
<gene>
    <name evidence="2" type="ORF">BWQ96_04925</name>
</gene>
<dbReference type="Proteomes" id="UP000247409">
    <property type="component" value="Unassembled WGS sequence"/>
</dbReference>
<accession>A0A2V3IT47</accession>
<protein>
    <recommendedName>
        <fullName evidence="4">Zinc-finger domain-containing protein</fullName>
    </recommendedName>
</protein>
<evidence type="ECO:0008006" key="4">
    <source>
        <dbReference type="Google" id="ProtNLM"/>
    </source>
</evidence>
<sequence length="840" mass="86040">MNAVTPADRVHLPFNESQSYETRPELFGLGWASAGPSPTKEAVVLPGTSGVLDGAQFVRDESGALRKPTANGLVQRFDQAQQKNLGSSAVAPQQNCPPHISTSALNAMSALAHGAFSIGPQDIGGLLGIAQAAQDNTVFNTGPGVQRLPAVGNVNAPALESLENPVGSAAGNIRADLVEGEPIAAGGIERAATQGEDVQPTAGIGFEAAQAWEHLLAVNADEVALQNPGGAAGQYDAPLPYQGFVNAGGAKATVVNTSAREAGGVHYAHQDMLHDNLRVALAEANVSRPMVIDAGGKATPAEAGGTCPRPLGIGTSPTDPNSSAVGGSSLAGTPSSQVEEGHGTPSKGQAGPSSSARKARRVDGGISKAGGTGRRQEKRKPRTYSQAVPSQHCHICSRRPTTNAPHMVCGNLLQSRCRKTICTKCFERYNWDLEGARNAEAGTWVCTHCRGECPARAQCVIYNRTSDRRRMKLINHRKKRGAGNGGAEGGKMLPVAGSDQGPDNGVVVGSAGPARLASPTPALSVGSTAVEATGSGHVVAGGSRKAGSSKKRIGVDAGGWNGSVGKSLGAGKNEGKIRKGGRKGGSSSKVVLARTRQEFIRQMKMHSGDLQEMVRHGGAVPQPSDEEGAALPLGDSGVDGGAETERAERSRLEEQVQNGDEAAEDGVERKSLGGLDGSGLVAEKFDGEAEAAKDGVLEALERLVREAESGEVGHGGAIGDSLDILSGTGEPDKDLSAMVRSLAGEGGDGADDGWNLDRWLINTALAGADGSGERGGDGGLAEEQTRAAGVAEHYNVVGGGVEEWFGVGDGRETGNWDGVDAEGVDPNDVAALLHSTDPLV</sequence>
<organism evidence="2 3">
    <name type="scientific">Gracilariopsis chorda</name>
    <dbReference type="NCBI Taxonomy" id="448386"/>
    <lineage>
        <taxon>Eukaryota</taxon>
        <taxon>Rhodophyta</taxon>
        <taxon>Florideophyceae</taxon>
        <taxon>Rhodymeniophycidae</taxon>
        <taxon>Gracilariales</taxon>
        <taxon>Gracilariaceae</taxon>
        <taxon>Gracilariopsis</taxon>
    </lineage>
</organism>
<keyword evidence="3" id="KW-1185">Reference proteome</keyword>
<feature type="region of interest" description="Disordered" evidence="1">
    <location>
        <begin position="297"/>
        <end position="386"/>
    </location>
</feature>
<dbReference type="AlphaFoldDB" id="A0A2V3IT47"/>
<feature type="region of interest" description="Disordered" evidence="1">
    <location>
        <begin position="616"/>
        <end position="677"/>
    </location>
</feature>
<feature type="compositionally biased region" description="Basic and acidic residues" evidence="1">
    <location>
        <begin position="643"/>
        <end position="654"/>
    </location>
</feature>